<dbReference type="InterPro" id="IPR002401">
    <property type="entry name" value="Cyt_P450_E_grp-I"/>
</dbReference>
<evidence type="ECO:0000256" key="1">
    <source>
        <dbReference type="ARBA" id="ARBA00010617"/>
    </source>
</evidence>
<dbReference type="Gene3D" id="1.10.630.10">
    <property type="entry name" value="Cytochrome P450"/>
    <property type="match status" value="1"/>
</dbReference>
<evidence type="ECO:0000256" key="8">
    <source>
        <dbReference type="RuleBase" id="RU000461"/>
    </source>
</evidence>
<reference evidence="9 11" key="1">
    <citation type="submission" date="2015-05" db="EMBL/GenBank/DDBJ databases">
        <title>Genome assembly of Archangium gephyra DSM 2261.</title>
        <authorList>
            <person name="Sharma G."/>
            <person name="Subramanian S."/>
        </authorList>
    </citation>
    <scope>NUCLEOTIDE SEQUENCE [LARGE SCALE GENOMIC DNA]</scope>
    <source>
        <strain evidence="9 11">DSM 2261</strain>
    </source>
</reference>
<dbReference type="EMBL" id="QUMU01000008">
    <property type="protein sequence ID" value="REG28545.1"/>
    <property type="molecule type" value="Genomic_DNA"/>
</dbReference>
<dbReference type="InterPro" id="IPR001128">
    <property type="entry name" value="Cyt_P450"/>
</dbReference>
<evidence type="ECO:0000313" key="12">
    <source>
        <dbReference type="Proteomes" id="UP000256345"/>
    </source>
</evidence>
<evidence type="ECO:0000256" key="4">
    <source>
        <dbReference type="ARBA" id="ARBA00023002"/>
    </source>
</evidence>
<dbReference type="InterPro" id="IPR036396">
    <property type="entry name" value="Cyt_P450_sf"/>
</dbReference>
<keyword evidence="6 8" id="KW-0503">Monooxygenase</keyword>
<accession>A0AAC8Q827</accession>
<comment type="similarity">
    <text evidence="1 8">Belongs to the cytochrome P450 family.</text>
</comment>
<dbReference type="SUPFAM" id="SSF48264">
    <property type="entry name" value="Cytochrome P450"/>
    <property type="match status" value="1"/>
</dbReference>
<dbReference type="KEGG" id="age:AA314_04160"/>
<dbReference type="PANTHER" id="PTHR24291:SF50">
    <property type="entry name" value="BIFUNCTIONAL ALBAFLAVENONE MONOOXYGENASE_TERPENE SYNTHASE"/>
    <property type="match status" value="1"/>
</dbReference>
<dbReference type="GO" id="GO:0005506">
    <property type="term" value="F:iron ion binding"/>
    <property type="evidence" value="ECO:0007669"/>
    <property type="project" value="InterPro"/>
</dbReference>
<dbReference type="InterPro" id="IPR050196">
    <property type="entry name" value="Cytochrome_P450_Monoox"/>
</dbReference>
<evidence type="ECO:0000256" key="3">
    <source>
        <dbReference type="ARBA" id="ARBA00022723"/>
    </source>
</evidence>
<dbReference type="GO" id="GO:0004497">
    <property type="term" value="F:monooxygenase activity"/>
    <property type="evidence" value="ECO:0007669"/>
    <property type="project" value="UniProtKB-KW"/>
</dbReference>
<dbReference type="Pfam" id="PF00067">
    <property type="entry name" value="p450"/>
    <property type="match status" value="1"/>
</dbReference>
<dbReference type="GO" id="GO:0020037">
    <property type="term" value="F:heme binding"/>
    <property type="evidence" value="ECO:0007669"/>
    <property type="project" value="InterPro"/>
</dbReference>
<gene>
    <name evidence="9" type="ORF">AA314_04160</name>
    <name evidence="10" type="ORF">ATI61_10878</name>
</gene>
<evidence type="ECO:0000256" key="5">
    <source>
        <dbReference type="ARBA" id="ARBA00023004"/>
    </source>
</evidence>
<keyword evidence="12" id="KW-1185">Reference proteome</keyword>
<proteinExistence type="inferred from homology"/>
<dbReference type="InterPro" id="IPR017972">
    <property type="entry name" value="Cyt_P450_CS"/>
</dbReference>
<dbReference type="PANTHER" id="PTHR24291">
    <property type="entry name" value="CYTOCHROME P450 FAMILY 4"/>
    <property type="match status" value="1"/>
</dbReference>
<dbReference type="AlphaFoldDB" id="A0AAC8Q827"/>
<evidence type="ECO:0000313" key="11">
    <source>
        <dbReference type="Proteomes" id="UP000035579"/>
    </source>
</evidence>
<sequence length="451" mass="50738">MTHSFKSVPRIKESALLGSWSEFKSDRLGLVLRVMRECGELGEFHVGPVSMYFPTGPKLLHQILVEQADKFTTEPFMANFYPVLGRTTLPGIDGAHHRRIRRIMAPAFQPKRMMAYAEHMVGFADEVQRGMVDGSEVEIVGVMQHLALKILAKSVFHLEFNEDKYFFDCIHVASEYVGVRVSNPVQLPLWVPTPRNRRDQAAIAHLRGRARSLLEEGRQRGDKGDVLSLLLTAKDEDGTGLSEAELLDQILTLYIAGHETTANALSFAFMLLGQHPESQAKLQAEVDSVLGGRAPTYEDAPKLTYTLQVIKESLRMFPPAVFFGRAPIEDLEIEGYRFRKGQFCLLSPYAIHRNPEFFPEPERFAPERFTPENEKKLPRNTYLPFGTGPHVCIGQYFALLEAQLVLAHICQNVNVSLVPNQQIRLMPLATLGPSPFRVKVTRRKTATALAS</sequence>
<keyword evidence="5 7" id="KW-0408">Iron</keyword>
<dbReference type="Proteomes" id="UP000035579">
    <property type="component" value="Chromosome"/>
</dbReference>
<feature type="binding site" description="axial binding residue" evidence="7">
    <location>
        <position position="392"/>
    </location>
    <ligand>
        <name>heme</name>
        <dbReference type="ChEBI" id="CHEBI:30413"/>
    </ligand>
    <ligandPart>
        <name>Fe</name>
        <dbReference type="ChEBI" id="CHEBI:18248"/>
    </ligandPart>
</feature>
<dbReference type="PRINTS" id="PR00385">
    <property type="entry name" value="P450"/>
</dbReference>
<evidence type="ECO:0000313" key="9">
    <source>
        <dbReference type="EMBL" id="AKJ02534.1"/>
    </source>
</evidence>
<dbReference type="PROSITE" id="PS00086">
    <property type="entry name" value="CYTOCHROME_P450"/>
    <property type="match status" value="1"/>
</dbReference>
<dbReference type="EMBL" id="CP011509">
    <property type="protein sequence ID" value="AKJ02534.1"/>
    <property type="molecule type" value="Genomic_DNA"/>
</dbReference>
<evidence type="ECO:0000256" key="2">
    <source>
        <dbReference type="ARBA" id="ARBA00022617"/>
    </source>
</evidence>
<dbReference type="GO" id="GO:0016705">
    <property type="term" value="F:oxidoreductase activity, acting on paired donors, with incorporation or reduction of molecular oxygen"/>
    <property type="evidence" value="ECO:0007669"/>
    <property type="project" value="InterPro"/>
</dbReference>
<name>A0AAC8Q827_9BACT</name>
<keyword evidence="2 7" id="KW-0349">Heme</keyword>
<dbReference type="RefSeq" id="WP_053066572.1">
    <property type="nucleotide sequence ID" value="NZ_CP011509.1"/>
</dbReference>
<protein>
    <submittedName>
        <fullName evidence="9">Cytochrome P450</fullName>
    </submittedName>
</protein>
<dbReference type="PRINTS" id="PR00463">
    <property type="entry name" value="EP450I"/>
</dbReference>
<reference evidence="10 12" key="2">
    <citation type="submission" date="2018-08" db="EMBL/GenBank/DDBJ databases">
        <title>Genomic Encyclopedia of Archaeal and Bacterial Type Strains, Phase II (KMG-II): from individual species to whole genera.</title>
        <authorList>
            <person name="Goeker M."/>
        </authorList>
    </citation>
    <scope>NUCLEOTIDE SEQUENCE [LARGE SCALE GENOMIC DNA]</scope>
    <source>
        <strain evidence="10 12">DSM 2261</strain>
    </source>
</reference>
<comment type="cofactor">
    <cofactor evidence="7">
        <name>heme</name>
        <dbReference type="ChEBI" id="CHEBI:30413"/>
    </cofactor>
</comment>
<keyword evidence="4 8" id="KW-0560">Oxidoreductase</keyword>
<keyword evidence="3 7" id="KW-0479">Metal-binding</keyword>
<organism evidence="9 11">
    <name type="scientific">Archangium gephyra</name>
    <dbReference type="NCBI Taxonomy" id="48"/>
    <lineage>
        <taxon>Bacteria</taxon>
        <taxon>Pseudomonadati</taxon>
        <taxon>Myxococcota</taxon>
        <taxon>Myxococcia</taxon>
        <taxon>Myxococcales</taxon>
        <taxon>Cystobacterineae</taxon>
        <taxon>Archangiaceae</taxon>
        <taxon>Archangium</taxon>
    </lineage>
</organism>
<dbReference type="Proteomes" id="UP000256345">
    <property type="component" value="Unassembled WGS sequence"/>
</dbReference>
<evidence type="ECO:0000256" key="7">
    <source>
        <dbReference type="PIRSR" id="PIRSR602401-1"/>
    </source>
</evidence>
<evidence type="ECO:0000313" key="10">
    <source>
        <dbReference type="EMBL" id="REG28545.1"/>
    </source>
</evidence>
<evidence type="ECO:0000256" key="6">
    <source>
        <dbReference type="ARBA" id="ARBA00023033"/>
    </source>
</evidence>